<protein>
    <recommendedName>
        <fullName evidence="4">SIR2-like domain-containing protein</fullName>
    </recommendedName>
</protein>
<dbReference type="RefSeq" id="WP_183818352.1">
    <property type="nucleotide sequence ID" value="NZ_JACHOB010000004.1"/>
</dbReference>
<accession>A0A840I6H0</accession>
<evidence type="ECO:0000256" key="1">
    <source>
        <dbReference type="SAM" id="MobiDB-lite"/>
    </source>
</evidence>
<gene>
    <name evidence="2" type="ORF">GGQ59_002137</name>
</gene>
<evidence type="ECO:0000313" key="2">
    <source>
        <dbReference type="EMBL" id="MBB4659600.1"/>
    </source>
</evidence>
<proteinExistence type="predicted"/>
<reference evidence="2 3" key="1">
    <citation type="submission" date="2020-08" db="EMBL/GenBank/DDBJ databases">
        <title>Genomic Encyclopedia of Type Strains, Phase IV (KMG-IV): sequencing the most valuable type-strain genomes for metagenomic binning, comparative biology and taxonomic classification.</title>
        <authorList>
            <person name="Goeker M."/>
        </authorList>
    </citation>
    <scope>NUCLEOTIDE SEQUENCE [LARGE SCALE GENOMIC DNA]</scope>
    <source>
        <strain evidence="2 3">DSM 102850</strain>
    </source>
</reference>
<feature type="region of interest" description="Disordered" evidence="1">
    <location>
        <begin position="524"/>
        <end position="543"/>
    </location>
</feature>
<evidence type="ECO:0000313" key="3">
    <source>
        <dbReference type="Proteomes" id="UP000563524"/>
    </source>
</evidence>
<dbReference type="Proteomes" id="UP000563524">
    <property type="component" value="Unassembled WGS sequence"/>
</dbReference>
<sequence length="571" mass="62273">MPKAATISIAETLSLLDGDFRAFAQGVAEGRYAFWLGSGISLFRYPGLKEIIIKALEYLRTRVDHTQNTCPFKKALVRAYGIADLSADERDSIDLTLAVEDWPLADLLKERLSGKYAQFLNIDVDDEPLDLMIWDAVNVVGTYANDDVMPDAEHYAIAVLVKEGLVRELPSANWDGLIEKATRELSGDNDGLKICVRSEDLQAPDQKATLTKFHGCAVRARDDEALYRPYLVGAQRQIDGWATDAKVAGLVQHLIDVAISKPTLLLGFSAQDANIRTIFALAADKQSWDWPGDLPAYVMAEEAVGEAQTALLANVYRNQFAGADRAQIKTSAHLQAYAKPLLTALLLWTYAAKLQRTARLGTFDLSDELAAWVDEGVILLRDQMAAANTGNHLAFVEALIGGLSRGKRLFLAGRSDPTTTRYEALSPIPLSQMDQNVETETDGTPEAAVIAATLAKGVHVGDWTLRPTLNTDDRAGVAELTSGGRTNRVFMVGKPDAELALHDSEAVLEDDEDAILIHARSIHERMQRSPTRAPGRTGGPVGPRRVSMASLIAEVAEPSALMERFKQEAGL</sequence>
<name>A0A840I6H0_9PROT</name>
<dbReference type="Pfam" id="PF13289">
    <property type="entry name" value="SIR2_2"/>
    <property type="match status" value="1"/>
</dbReference>
<organism evidence="2 3">
    <name type="scientific">Parvularcula dongshanensis</name>
    <dbReference type="NCBI Taxonomy" id="1173995"/>
    <lineage>
        <taxon>Bacteria</taxon>
        <taxon>Pseudomonadati</taxon>
        <taxon>Pseudomonadota</taxon>
        <taxon>Alphaproteobacteria</taxon>
        <taxon>Parvularculales</taxon>
        <taxon>Parvularculaceae</taxon>
        <taxon>Parvularcula</taxon>
    </lineage>
</organism>
<comment type="caution">
    <text evidence="2">The sequence shown here is derived from an EMBL/GenBank/DDBJ whole genome shotgun (WGS) entry which is preliminary data.</text>
</comment>
<evidence type="ECO:0008006" key="4">
    <source>
        <dbReference type="Google" id="ProtNLM"/>
    </source>
</evidence>
<dbReference type="EMBL" id="JACHOB010000004">
    <property type="protein sequence ID" value="MBB4659600.1"/>
    <property type="molecule type" value="Genomic_DNA"/>
</dbReference>
<dbReference type="AlphaFoldDB" id="A0A840I6H0"/>
<keyword evidence="3" id="KW-1185">Reference proteome</keyword>